<reference evidence="2" key="1">
    <citation type="submission" date="2018-05" db="EMBL/GenBank/DDBJ databases">
        <authorList>
            <person name="Lanie J.A."/>
            <person name="Ng W.-L."/>
            <person name="Kazmierczak K.M."/>
            <person name="Andrzejewski T.M."/>
            <person name="Davidsen T.M."/>
            <person name="Wayne K.J."/>
            <person name="Tettelin H."/>
            <person name="Glass J.I."/>
            <person name="Rusch D."/>
            <person name="Podicherti R."/>
            <person name="Tsui H.-C.T."/>
            <person name="Winkler M.E."/>
        </authorList>
    </citation>
    <scope>NUCLEOTIDE SEQUENCE</scope>
</reference>
<name>A0A381Y787_9ZZZZ</name>
<sequence length="206" mass="23704">MMIGYGQDLKFSTYYHHKKTLFDELPNTENEIIFLGNSITDMGSWAEFFQNPNIKNRGISGDITEGILYRISEITESQPLQVFLMIGTNDLAKGKTKEFTFNHICKIVKEINIQSPGTEVIVQSLFPVNPEFEKFSGHTGNTEKIKWVNQELSIWCSKNETIYIDIFQHLKNNNDDLLNTSYSYDGLHLNGSGYKVWVDAIRHLLK</sequence>
<organism evidence="2">
    <name type="scientific">marine metagenome</name>
    <dbReference type="NCBI Taxonomy" id="408172"/>
    <lineage>
        <taxon>unclassified sequences</taxon>
        <taxon>metagenomes</taxon>
        <taxon>ecological metagenomes</taxon>
    </lineage>
</organism>
<dbReference type="InterPro" id="IPR051532">
    <property type="entry name" value="Ester_Hydrolysis_Enzymes"/>
</dbReference>
<evidence type="ECO:0000259" key="1">
    <source>
        <dbReference type="Pfam" id="PF13472"/>
    </source>
</evidence>
<dbReference type="SUPFAM" id="SSF52266">
    <property type="entry name" value="SGNH hydrolase"/>
    <property type="match status" value="1"/>
</dbReference>
<dbReference type="PANTHER" id="PTHR30383:SF5">
    <property type="entry name" value="SGNH HYDROLASE-TYPE ESTERASE DOMAIN-CONTAINING PROTEIN"/>
    <property type="match status" value="1"/>
</dbReference>
<dbReference type="InterPro" id="IPR013830">
    <property type="entry name" value="SGNH_hydro"/>
</dbReference>
<dbReference type="AlphaFoldDB" id="A0A381Y787"/>
<dbReference type="InterPro" id="IPR036514">
    <property type="entry name" value="SGNH_hydro_sf"/>
</dbReference>
<dbReference type="Pfam" id="PF13472">
    <property type="entry name" value="Lipase_GDSL_2"/>
    <property type="match status" value="1"/>
</dbReference>
<gene>
    <name evidence="2" type="ORF">METZ01_LOCUS125719</name>
</gene>
<accession>A0A381Y787</accession>
<dbReference type="Gene3D" id="3.40.50.1110">
    <property type="entry name" value="SGNH hydrolase"/>
    <property type="match status" value="1"/>
</dbReference>
<evidence type="ECO:0000313" key="2">
    <source>
        <dbReference type="EMBL" id="SVA72865.1"/>
    </source>
</evidence>
<dbReference type="EMBL" id="UINC01017546">
    <property type="protein sequence ID" value="SVA72865.1"/>
    <property type="molecule type" value="Genomic_DNA"/>
</dbReference>
<feature type="domain" description="SGNH hydrolase-type esterase" evidence="1">
    <location>
        <begin position="34"/>
        <end position="196"/>
    </location>
</feature>
<dbReference type="PANTHER" id="PTHR30383">
    <property type="entry name" value="THIOESTERASE 1/PROTEASE 1/LYSOPHOSPHOLIPASE L1"/>
    <property type="match status" value="1"/>
</dbReference>
<protein>
    <recommendedName>
        <fullName evidence="1">SGNH hydrolase-type esterase domain-containing protein</fullName>
    </recommendedName>
</protein>
<dbReference type="GO" id="GO:0004622">
    <property type="term" value="F:phosphatidylcholine lysophospholipase activity"/>
    <property type="evidence" value="ECO:0007669"/>
    <property type="project" value="TreeGrafter"/>
</dbReference>
<proteinExistence type="predicted"/>